<reference evidence="1 2" key="1">
    <citation type="submission" date="2016-10" db="EMBL/GenBank/DDBJ databases">
        <authorList>
            <person name="de Groot N.N."/>
        </authorList>
    </citation>
    <scope>NUCLEOTIDE SEQUENCE [LARGE SCALE GENOMIC DNA]</scope>
    <source>
        <strain evidence="1 2">DSM 44215</strain>
    </source>
</reference>
<gene>
    <name evidence="1" type="ORF">SAMN04488548_1342986</name>
</gene>
<name>A0A1H2K8X6_9ACTN</name>
<accession>A0A1H2K8X6</accession>
<dbReference type="RefSeq" id="WP_074851615.1">
    <property type="nucleotide sequence ID" value="NZ_FNLM01000034.1"/>
</dbReference>
<protein>
    <submittedName>
        <fullName evidence="1">Uncharacterized protein</fullName>
    </submittedName>
</protein>
<organism evidence="1 2">
    <name type="scientific">Gordonia westfalica</name>
    <dbReference type="NCBI Taxonomy" id="158898"/>
    <lineage>
        <taxon>Bacteria</taxon>
        <taxon>Bacillati</taxon>
        <taxon>Actinomycetota</taxon>
        <taxon>Actinomycetes</taxon>
        <taxon>Mycobacteriales</taxon>
        <taxon>Gordoniaceae</taxon>
        <taxon>Gordonia</taxon>
    </lineage>
</organism>
<dbReference type="AlphaFoldDB" id="A0A1H2K8X6"/>
<dbReference type="EMBL" id="FNLM01000034">
    <property type="protein sequence ID" value="SDU65164.1"/>
    <property type="molecule type" value="Genomic_DNA"/>
</dbReference>
<proteinExistence type="predicted"/>
<evidence type="ECO:0000313" key="2">
    <source>
        <dbReference type="Proteomes" id="UP000183180"/>
    </source>
</evidence>
<evidence type="ECO:0000313" key="1">
    <source>
        <dbReference type="EMBL" id="SDU65164.1"/>
    </source>
</evidence>
<dbReference type="STRING" id="158898.SAMN04488548_1342986"/>
<dbReference type="Proteomes" id="UP000183180">
    <property type="component" value="Unassembled WGS sequence"/>
</dbReference>
<sequence length="64" mass="7334">MTFGRVRYEDIDNRTQEARAVQVGGDVLRDGRWVVIHKDDGTRTEIPETNVISIDYPKTKGDDQ</sequence>